<feature type="transmembrane region" description="Helical" evidence="2">
    <location>
        <begin position="774"/>
        <end position="794"/>
    </location>
</feature>
<name>A0ABM1BBI2_LIMPO</name>
<dbReference type="PANTHER" id="PTHR31226">
    <property type="entry name" value="TRANSMEMBRANE PROTEIN 117"/>
    <property type="match status" value="1"/>
</dbReference>
<feature type="compositionally biased region" description="Polar residues" evidence="1">
    <location>
        <begin position="119"/>
        <end position="131"/>
    </location>
</feature>
<accession>A0ABM1BBI2</accession>
<feature type="region of interest" description="Disordered" evidence="1">
    <location>
        <begin position="230"/>
        <end position="254"/>
    </location>
</feature>
<feature type="transmembrane region" description="Helical" evidence="2">
    <location>
        <begin position="392"/>
        <end position="410"/>
    </location>
</feature>
<evidence type="ECO:0000256" key="2">
    <source>
        <dbReference type="SAM" id="Phobius"/>
    </source>
</evidence>
<feature type="region of interest" description="Disordered" evidence="1">
    <location>
        <begin position="1"/>
        <end position="131"/>
    </location>
</feature>
<dbReference type="Pfam" id="PF15113">
    <property type="entry name" value="TMEM117"/>
    <property type="match status" value="1"/>
</dbReference>
<feature type="transmembrane region" description="Helical" evidence="2">
    <location>
        <begin position="580"/>
        <end position="600"/>
    </location>
</feature>
<proteinExistence type="predicted"/>
<feature type="transmembrane region" description="Helical" evidence="2">
    <location>
        <begin position="487"/>
        <end position="508"/>
    </location>
</feature>
<evidence type="ECO:0000313" key="3">
    <source>
        <dbReference type="Proteomes" id="UP000694941"/>
    </source>
</evidence>
<keyword evidence="2" id="KW-1133">Transmembrane helix</keyword>
<keyword evidence="2" id="KW-0472">Membrane</keyword>
<organism evidence="3 4">
    <name type="scientific">Limulus polyphemus</name>
    <name type="common">Atlantic horseshoe crab</name>
    <dbReference type="NCBI Taxonomy" id="6850"/>
    <lineage>
        <taxon>Eukaryota</taxon>
        <taxon>Metazoa</taxon>
        <taxon>Ecdysozoa</taxon>
        <taxon>Arthropoda</taxon>
        <taxon>Chelicerata</taxon>
        <taxon>Merostomata</taxon>
        <taxon>Xiphosura</taxon>
        <taxon>Limulidae</taxon>
        <taxon>Limulus</taxon>
    </lineage>
</organism>
<evidence type="ECO:0000256" key="1">
    <source>
        <dbReference type="SAM" id="MobiDB-lite"/>
    </source>
</evidence>
<sequence>MMEKHESLNSYSSNDDKTLKITDIDHSNRQMKDPKDYNRQMKDPKDCNHQMKDPKDCNRQMKDPKDCNHQMKDPKDYNRQMKDPKDCNHQMKDPKDYNHQMKDPKDYNHQMKDPKDLYPSSNPEDNELISTSPSLALPHLHNEEGLSSCLPSNDKESWITATSAAIRKIEERYSKKVSSQLGSSEAPFIETDFSVPCLTKDVNRKDRPKSDSFMGVQEFHLKPCITRRTLSDSRQDRQLSVSFQPSSEPPVRRGMTSTAFPLDDMKYIDDSTKSSVSTFYIHSGSLSPASSSCRFSMTANKVPESPISRGSPVFKFDGLYQDYIHTKTTPLEKDYYDSIEEETFTKSEGEIRLPSNLVTEKNKGLPRWVVDTQSVYALQLEKDFRYYFQHPYARLFVCYFVIFCNFLIFAEDPVSHSHTESEMPVVGNVFSFVATKYPPEWTWCLVKVALWLFAIFLGLEFGKYCIHHCLLRNIFRLKMFREEQGTWMIMFLTVIVFVYIFSLVYNAFLLSSYPNSEPYRITGRMGITNMNFMKAAACGTWLGDFVTAWMVTDMMLQDNLYVDWAKTARRFWKSHGRVRIFIFWAGSSIMTALVVTLIVSDGITWDRLNRDFVATTELSRAFLASFILVMDLLIVMQDWDFPHFVCDLDIKLPGMHVVSFKYRMFQKYVSIPDVVFHITGKWFNYGIIMFVMILDLNMWKNQIFYSPEAYGQYIGPHYKVYTVADQEILETGNTTLWTYEVRANTIILETNRTCVEDDMLMNSRYLNYPLSVKGMAFIPSLLGFVMFGTLTYLYGRFPPKTDATAGGRLKKRSSWRRERGSSDRKQALHHIGISDFKKLKRKKRKGIKRPPTEVVVSWNETVGTSTSCFR</sequence>
<evidence type="ECO:0000313" key="4">
    <source>
        <dbReference type="RefSeq" id="XP_013778677.2"/>
    </source>
</evidence>
<feature type="compositionally biased region" description="Basic and acidic residues" evidence="1">
    <location>
        <begin position="14"/>
        <end position="116"/>
    </location>
</feature>
<feature type="compositionally biased region" description="Basic and acidic residues" evidence="1">
    <location>
        <begin position="815"/>
        <end position="825"/>
    </location>
</feature>
<feature type="region of interest" description="Disordered" evidence="1">
    <location>
        <begin position="804"/>
        <end position="825"/>
    </location>
</feature>
<dbReference type="PANTHER" id="PTHR31226:SF1">
    <property type="entry name" value="TRANSMEMBRANE PROTEIN 117"/>
    <property type="match status" value="1"/>
</dbReference>
<feature type="transmembrane region" description="Helical" evidence="2">
    <location>
        <begin position="448"/>
        <end position="466"/>
    </location>
</feature>
<reference evidence="4" key="1">
    <citation type="submission" date="2025-08" db="UniProtKB">
        <authorList>
            <consortium name="RefSeq"/>
        </authorList>
    </citation>
    <scope>IDENTIFICATION</scope>
    <source>
        <tissue evidence="4">Muscle</tissue>
    </source>
</reference>
<dbReference type="RefSeq" id="XP_013778677.2">
    <property type="nucleotide sequence ID" value="XM_013923223.2"/>
</dbReference>
<keyword evidence="3" id="KW-1185">Reference proteome</keyword>
<protein>
    <submittedName>
        <fullName evidence="4">Uncharacterized protein LOC106463229 isoform X2</fullName>
    </submittedName>
</protein>
<keyword evidence="2" id="KW-0812">Transmembrane</keyword>
<dbReference type="GeneID" id="106463229"/>
<feature type="transmembrane region" description="Helical" evidence="2">
    <location>
        <begin position="682"/>
        <end position="699"/>
    </location>
</feature>
<gene>
    <name evidence="4" type="primary">LOC106463229</name>
</gene>
<dbReference type="Proteomes" id="UP000694941">
    <property type="component" value="Unplaced"/>
</dbReference>
<dbReference type="InterPro" id="IPR029370">
    <property type="entry name" value="TMEM117"/>
</dbReference>
<feature type="transmembrane region" description="Helical" evidence="2">
    <location>
        <begin position="621"/>
        <end position="639"/>
    </location>
</feature>